<dbReference type="Proteomes" id="UP000283374">
    <property type="component" value="Unassembled WGS sequence"/>
</dbReference>
<feature type="non-terminal residue" evidence="7">
    <location>
        <position position="1"/>
    </location>
</feature>
<evidence type="ECO:0000256" key="4">
    <source>
        <dbReference type="ARBA" id="ARBA00023136"/>
    </source>
</evidence>
<feature type="domain" description="Integral membrane bound transporter" evidence="6">
    <location>
        <begin position="2"/>
        <end position="83"/>
    </location>
</feature>
<dbReference type="OrthoDB" id="5198202at2"/>
<keyword evidence="3 5" id="KW-1133">Transmembrane helix</keyword>
<dbReference type="InterPro" id="IPR049453">
    <property type="entry name" value="Memb_transporter_dom"/>
</dbReference>
<evidence type="ECO:0000256" key="2">
    <source>
        <dbReference type="ARBA" id="ARBA00022692"/>
    </source>
</evidence>
<evidence type="ECO:0000256" key="1">
    <source>
        <dbReference type="ARBA" id="ARBA00004141"/>
    </source>
</evidence>
<evidence type="ECO:0000313" key="7">
    <source>
        <dbReference type="EMBL" id="RHA40100.1"/>
    </source>
</evidence>
<reference evidence="7 8" key="1">
    <citation type="submission" date="2018-08" db="EMBL/GenBank/DDBJ databases">
        <title>Cellulomonas rhizosphaerae sp. nov., a novel actinomycete isolated from soil.</title>
        <authorList>
            <person name="Tian Y."/>
        </authorList>
    </citation>
    <scope>NUCLEOTIDE SEQUENCE [LARGE SCALE GENOMIC DNA]</scope>
    <source>
        <strain evidence="7 8">NEAU-TCZ24</strain>
    </source>
</reference>
<dbReference type="RefSeq" id="WP_118767402.1">
    <property type="nucleotide sequence ID" value="NZ_QWKP01000198.1"/>
</dbReference>
<name>A0A413RKV0_9CELL</name>
<dbReference type="AlphaFoldDB" id="A0A413RKV0"/>
<dbReference type="EMBL" id="QWKP01000198">
    <property type="protein sequence ID" value="RHA40100.1"/>
    <property type="molecule type" value="Genomic_DNA"/>
</dbReference>
<dbReference type="Pfam" id="PF13515">
    <property type="entry name" value="FUSC_2"/>
    <property type="match status" value="1"/>
</dbReference>
<proteinExistence type="predicted"/>
<feature type="transmembrane region" description="Helical" evidence="5">
    <location>
        <begin position="17"/>
        <end position="36"/>
    </location>
</feature>
<comment type="subcellular location">
    <subcellularLocation>
        <location evidence="1">Membrane</location>
        <topology evidence="1">Multi-pass membrane protein</topology>
    </subcellularLocation>
</comment>
<evidence type="ECO:0000259" key="6">
    <source>
        <dbReference type="Pfam" id="PF13515"/>
    </source>
</evidence>
<dbReference type="GO" id="GO:0016020">
    <property type="term" value="C:membrane"/>
    <property type="evidence" value="ECO:0007669"/>
    <property type="project" value="UniProtKB-SubCell"/>
</dbReference>
<evidence type="ECO:0000313" key="8">
    <source>
        <dbReference type="Proteomes" id="UP000283374"/>
    </source>
</evidence>
<keyword evidence="8" id="KW-1185">Reference proteome</keyword>
<gene>
    <name evidence="7" type="ORF">D1825_10635</name>
</gene>
<accession>A0A413RKV0</accession>
<sequence length="287" mass="30022">AVGVAIGVGLGDLVAHVIGRGIWQIALVLFTAAIIARFIDRGAMLTTQAGVQSIVIVALPATSGGPFGRWTDAAVGGAIALAVALLTPSDPRRHPRSLGQRSIEELAGVLHTLARGLSSRSTADVEDALVRARATQPVLDDWREIATNARELSRVSPASRRYRDELAASVDAAILVDRAMRNARVLVRRALALVEADTPHDVLGVAARVDATARAADELAAAIGAGRDPERARAALTVAAQALDPFLVAPDDWQVQSLVLLHRSLAVDLLEAAGTSAKAAREALPEI</sequence>
<keyword evidence="2 5" id="KW-0812">Transmembrane</keyword>
<evidence type="ECO:0000256" key="5">
    <source>
        <dbReference type="SAM" id="Phobius"/>
    </source>
</evidence>
<comment type="caution">
    <text evidence="7">The sequence shown here is derived from an EMBL/GenBank/DDBJ whole genome shotgun (WGS) entry which is preliminary data.</text>
</comment>
<protein>
    <recommendedName>
        <fullName evidence="6">Integral membrane bound transporter domain-containing protein</fullName>
    </recommendedName>
</protein>
<keyword evidence="4 5" id="KW-0472">Membrane</keyword>
<evidence type="ECO:0000256" key="3">
    <source>
        <dbReference type="ARBA" id="ARBA00022989"/>
    </source>
</evidence>
<organism evidence="7 8">
    <name type="scientific">Cellulomonas rhizosphaerae</name>
    <dbReference type="NCBI Taxonomy" id="2293719"/>
    <lineage>
        <taxon>Bacteria</taxon>
        <taxon>Bacillati</taxon>
        <taxon>Actinomycetota</taxon>
        <taxon>Actinomycetes</taxon>
        <taxon>Micrococcales</taxon>
        <taxon>Cellulomonadaceae</taxon>
        <taxon>Cellulomonas</taxon>
    </lineage>
</organism>